<dbReference type="STRING" id="471514.AN477_15310"/>
<dbReference type="InterPro" id="IPR029068">
    <property type="entry name" value="Glyas_Bleomycin-R_OHBP_Dase"/>
</dbReference>
<dbReference type="PANTHER" id="PTHR21366">
    <property type="entry name" value="GLYOXALASE FAMILY PROTEIN"/>
    <property type="match status" value="1"/>
</dbReference>
<sequence length="291" mass="33097">MVQVFRLAYVHFGTPEIARMLRYYQGVVGLSVVEQDDERAYVSTSIDHHNIMLSTSDESGLIGFGLQLMPNISAREAAQELNRNGIKASLKTNAVSGIPELVEFHDLDGYVVHLFSEMSVAAPGFQAHGVRPNKVGHLSVRVKDAKQSVEYYKQFGFTNTDWIEDFFGFMTCNRDHHVLNFATSDHKAMHHLAFELRDYTQLISAMDHLGKNDIPILWGPSRHGAGHNIATYHRDPDGNMIELFTDADIYIPELGMFEPRPWHENFPQKPRVWGTEECMTRWGTSFEQSLV</sequence>
<reference evidence="2 3" key="1">
    <citation type="submission" date="2015-09" db="EMBL/GenBank/DDBJ databases">
        <title>Draft genome sequence of Alicyclobacillus ferrooxydans DSM 22381.</title>
        <authorList>
            <person name="Hemp J."/>
        </authorList>
    </citation>
    <scope>NUCLEOTIDE SEQUENCE [LARGE SCALE GENOMIC DNA]</scope>
    <source>
        <strain evidence="2 3">TC-34</strain>
    </source>
</reference>
<dbReference type="RefSeq" id="WP_054970039.1">
    <property type="nucleotide sequence ID" value="NZ_LJCO01000068.1"/>
</dbReference>
<dbReference type="InterPro" id="IPR037523">
    <property type="entry name" value="VOC_core"/>
</dbReference>
<proteinExistence type="predicted"/>
<dbReference type="PANTHER" id="PTHR21366:SF14">
    <property type="entry name" value="GLYOXALASE DOMAIN-CONTAINING PROTEIN 5"/>
    <property type="match status" value="1"/>
</dbReference>
<dbReference type="AlphaFoldDB" id="A0A0P9CBK1"/>
<dbReference type="InterPro" id="IPR004360">
    <property type="entry name" value="Glyas_Fos-R_dOase_dom"/>
</dbReference>
<dbReference type="Pfam" id="PF00903">
    <property type="entry name" value="Glyoxalase"/>
    <property type="match status" value="1"/>
</dbReference>
<dbReference type="OrthoDB" id="317332at2"/>
<dbReference type="Proteomes" id="UP000050482">
    <property type="component" value="Unassembled WGS sequence"/>
</dbReference>
<protein>
    <recommendedName>
        <fullName evidence="1">VOC domain-containing protein</fullName>
    </recommendedName>
</protein>
<evidence type="ECO:0000313" key="3">
    <source>
        <dbReference type="Proteomes" id="UP000050482"/>
    </source>
</evidence>
<gene>
    <name evidence="2" type="ORF">AN477_15310</name>
</gene>
<keyword evidence="3" id="KW-1185">Reference proteome</keyword>
<accession>A0A0P9CBK1</accession>
<feature type="domain" description="VOC" evidence="1">
    <location>
        <begin position="134"/>
        <end position="246"/>
    </location>
</feature>
<organism evidence="2 3">
    <name type="scientific">Alicyclobacillus ferrooxydans</name>
    <dbReference type="NCBI Taxonomy" id="471514"/>
    <lineage>
        <taxon>Bacteria</taxon>
        <taxon>Bacillati</taxon>
        <taxon>Bacillota</taxon>
        <taxon>Bacilli</taxon>
        <taxon>Bacillales</taxon>
        <taxon>Alicyclobacillaceae</taxon>
        <taxon>Alicyclobacillus</taxon>
    </lineage>
</organism>
<dbReference type="SUPFAM" id="SSF54593">
    <property type="entry name" value="Glyoxalase/Bleomycin resistance protein/Dihydroxybiphenyl dioxygenase"/>
    <property type="match status" value="2"/>
</dbReference>
<dbReference type="EMBL" id="LJCO01000068">
    <property type="protein sequence ID" value="KPV42899.1"/>
    <property type="molecule type" value="Genomic_DNA"/>
</dbReference>
<evidence type="ECO:0000259" key="1">
    <source>
        <dbReference type="PROSITE" id="PS51819"/>
    </source>
</evidence>
<evidence type="ECO:0000313" key="2">
    <source>
        <dbReference type="EMBL" id="KPV42899.1"/>
    </source>
</evidence>
<dbReference type="PATRIC" id="fig|471514.4.peg.3357"/>
<comment type="caution">
    <text evidence="2">The sequence shown here is derived from an EMBL/GenBank/DDBJ whole genome shotgun (WGS) entry which is preliminary data.</text>
</comment>
<feature type="domain" description="VOC" evidence="1">
    <location>
        <begin position="6"/>
        <end position="117"/>
    </location>
</feature>
<dbReference type="PROSITE" id="PS51819">
    <property type="entry name" value="VOC"/>
    <property type="match status" value="2"/>
</dbReference>
<name>A0A0P9CBK1_9BACL</name>
<dbReference type="InterPro" id="IPR050383">
    <property type="entry name" value="GlyoxalaseI/FosfomycinResist"/>
</dbReference>
<dbReference type="Gene3D" id="3.10.180.10">
    <property type="entry name" value="2,3-Dihydroxybiphenyl 1,2-Dioxygenase, domain 1"/>
    <property type="match status" value="2"/>
</dbReference>